<dbReference type="Gene3D" id="2.60.120.330">
    <property type="entry name" value="B-lactam Antibiotic, Isopenicillin N Synthase, Chain"/>
    <property type="match status" value="1"/>
</dbReference>
<dbReference type="Pfam" id="PF03171">
    <property type="entry name" value="2OG-FeII_Oxy"/>
    <property type="match status" value="1"/>
</dbReference>
<organism evidence="4 5">
    <name type="scientific">Cladobotryum mycophilum</name>
    <dbReference type="NCBI Taxonomy" id="491253"/>
    <lineage>
        <taxon>Eukaryota</taxon>
        <taxon>Fungi</taxon>
        <taxon>Dikarya</taxon>
        <taxon>Ascomycota</taxon>
        <taxon>Pezizomycotina</taxon>
        <taxon>Sordariomycetes</taxon>
        <taxon>Hypocreomycetidae</taxon>
        <taxon>Hypocreales</taxon>
        <taxon>Hypocreaceae</taxon>
        <taxon>Cladobotryum</taxon>
    </lineage>
</organism>
<dbReference type="InterPro" id="IPR005123">
    <property type="entry name" value="Oxoglu/Fe-dep_dioxygenase_dom"/>
</dbReference>
<dbReference type="InterPro" id="IPR026992">
    <property type="entry name" value="DIOX_N"/>
</dbReference>
<proteinExistence type="inferred from homology"/>
<evidence type="ECO:0000256" key="1">
    <source>
        <dbReference type="ARBA" id="ARBA00008056"/>
    </source>
</evidence>
<keyword evidence="2" id="KW-0560">Oxidoreductase</keyword>
<keyword evidence="4" id="KW-0223">Dioxygenase</keyword>
<keyword evidence="2" id="KW-0479">Metal-binding</keyword>
<sequence length="345" mass="38842">MTATTQSAGLQTIDFSPFLQSKDPAVRKAKAEEIVAALHVQGTVGIVGHSLPVERLRAAFEVSRKFFALPFDEKAKASHVNGIVPHRGFSGIGREKCLVYTEEELERMEGELSPESTKPLDLKEHYDIGSDEEKVHYNLWIDEDAYPGFRAFTIGLYWELEALARAVQEALVLGLEVSEDAANDFKKNHTGQQNGLRLLHYPSASKAFIDRNPTTWCPMHTDFTTFTMLFQDDKQGLEIEDRTSPGTFLQASTEIENRLYLTIGDFGEIWSNGYLPASKHRVIIPEAMDGTDITPPRYSMPYFVNSEHDWIVGPQQTGKPGTMPNGKFKTGTVKEHIEFRMAHQY</sequence>
<keyword evidence="2" id="KW-0408">Iron</keyword>
<evidence type="ECO:0000313" key="5">
    <source>
        <dbReference type="Proteomes" id="UP001338125"/>
    </source>
</evidence>
<name>A0ABR0SHJ4_9HYPO</name>
<keyword evidence="5" id="KW-1185">Reference proteome</keyword>
<dbReference type="EMBL" id="JAVFKD010000014">
    <property type="protein sequence ID" value="KAK5991642.1"/>
    <property type="molecule type" value="Genomic_DNA"/>
</dbReference>
<evidence type="ECO:0000313" key="4">
    <source>
        <dbReference type="EMBL" id="KAK5991642.1"/>
    </source>
</evidence>
<dbReference type="Proteomes" id="UP001338125">
    <property type="component" value="Unassembled WGS sequence"/>
</dbReference>
<dbReference type="InterPro" id="IPR027443">
    <property type="entry name" value="IPNS-like_sf"/>
</dbReference>
<protein>
    <submittedName>
        <fullName evidence="4">2-oxoglutarate-dependent dioxygenase htyE</fullName>
    </submittedName>
</protein>
<dbReference type="InterPro" id="IPR050231">
    <property type="entry name" value="Iron_ascorbate_oxido_reductase"/>
</dbReference>
<dbReference type="Pfam" id="PF14226">
    <property type="entry name" value="DIOX_N"/>
    <property type="match status" value="1"/>
</dbReference>
<dbReference type="PROSITE" id="PS51471">
    <property type="entry name" value="FE2OG_OXY"/>
    <property type="match status" value="1"/>
</dbReference>
<dbReference type="GO" id="GO:0051213">
    <property type="term" value="F:dioxygenase activity"/>
    <property type="evidence" value="ECO:0007669"/>
    <property type="project" value="UniProtKB-KW"/>
</dbReference>
<evidence type="ECO:0000259" key="3">
    <source>
        <dbReference type="PROSITE" id="PS51471"/>
    </source>
</evidence>
<feature type="domain" description="Fe2OG dioxygenase" evidence="3">
    <location>
        <begin position="192"/>
        <end position="306"/>
    </location>
</feature>
<dbReference type="PANTHER" id="PTHR47990">
    <property type="entry name" value="2-OXOGLUTARATE (2OG) AND FE(II)-DEPENDENT OXYGENASE SUPERFAMILY PROTEIN-RELATED"/>
    <property type="match status" value="1"/>
</dbReference>
<dbReference type="InterPro" id="IPR044861">
    <property type="entry name" value="IPNS-like_FE2OG_OXY"/>
</dbReference>
<dbReference type="SUPFAM" id="SSF51197">
    <property type="entry name" value="Clavaminate synthase-like"/>
    <property type="match status" value="1"/>
</dbReference>
<accession>A0ABR0SHJ4</accession>
<gene>
    <name evidence="4" type="ORF">PT974_09927</name>
</gene>
<comment type="similarity">
    <text evidence="1 2">Belongs to the iron/ascorbate-dependent oxidoreductase family.</text>
</comment>
<evidence type="ECO:0000256" key="2">
    <source>
        <dbReference type="RuleBase" id="RU003682"/>
    </source>
</evidence>
<comment type="caution">
    <text evidence="4">The sequence shown here is derived from an EMBL/GenBank/DDBJ whole genome shotgun (WGS) entry which is preliminary data.</text>
</comment>
<reference evidence="4 5" key="1">
    <citation type="submission" date="2024-01" db="EMBL/GenBank/DDBJ databases">
        <title>Complete genome of Cladobotryum mycophilum ATHUM6906.</title>
        <authorList>
            <person name="Christinaki A.C."/>
            <person name="Myridakis A.I."/>
            <person name="Kouvelis V.N."/>
        </authorList>
    </citation>
    <scope>NUCLEOTIDE SEQUENCE [LARGE SCALE GENOMIC DNA]</scope>
    <source>
        <strain evidence="4 5">ATHUM6906</strain>
    </source>
</reference>